<gene>
    <name evidence="1" type="ORF">HMPREF9248_0183</name>
</gene>
<protein>
    <submittedName>
        <fullName evidence="1">Uncharacterized protein</fullName>
    </submittedName>
</protein>
<evidence type="ECO:0000313" key="1">
    <source>
        <dbReference type="EMBL" id="EFL43741.1"/>
    </source>
</evidence>
<dbReference type="Proteomes" id="UP000004431">
    <property type="component" value="Unassembled WGS sequence"/>
</dbReference>
<sequence>MQSPKENKKGSQKYHEVLYSICRIVNYCLSGNAAHFSSYPSRRAF</sequence>
<proteinExistence type="predicted"/>
<dbReference type="EMBL" id="AEDQ01000030">
    <property type="protein sequence ID" value="EFL43741.1"/>
    <property type="molecule type" value="Genomic_DNA"/>
</dbReference>
<comment type="caution">
    <text evidence="1">The sequence shown here is derived from an EMBL/GenBank/DDBJ whole genome shotgun (WGS) entry which is preliminary data.</text>
</comment>
<name>A0ABP2J0P3_9ACTN</name>
<evidence type="ECO:0000313" key="2">
    <source>
        <dbReference type="Proteomes" id="UP000004431"/>
    </source>
</evidence>
<accession>A0ABP2J0P3</accession>
<reference evidence="1 2" key="1">
    <citation type="submission" date="2010-08" db="EMBL/GenBank/DDBJ databases">
        <authorList>
            <person name="Durkin A.S."/>
            <person name="Madupu R."/>
            <person name="Torralba M."/>
            <person name="Gillis M."/>
            <person name="Methe B."/>
            <person name="Sutton G."/>
            <person name="Nelson K.E."/>
        </authorList>
    </citation>
    <scope>NUCLEOTIDE SEQUENCE [LARGE SCALE GENOMIC DNA]</scope>
    <source>
        <strain evidence="1 2">PB189-T1-4</strain>
    </source>
</reference>
<organism evidence="1 2">
    <name type="scientific">Fannyhessea vaginae PB189-T1-4</name>
    <dbReference type="NCBI Taxonomy" id="866774"/>
    <lineage>
        <taxon>Bacteria</taxon>
        <taxon>Bacillati</taxon>
        <taxon>Actinomycetota</taxon>
        <taxon>Coriobacteriia</taxon>
        <taxon>Coriobacteriales</taxon>
        <taxon>Atopobiaceae</taxon>
        <taxon>Fannyhessea</taxon>
    </lineage>
</organism>
<keyword evidence="2" id="KW-1185">Reference proteome</keyword>